<keyword evidence="2" id="KW-1185">Reference proteome</keyword>
<sequence>MVRCGGLIKRLVGCRRIWNLKVRKTLFFLVFLTSSCLRIDPIFLDAKFYVLQRTILRRQSLVRCGGLIKRLVGCRRIWNLRRANNIVFPCPFKIIFVCKLI</sequence>
<comment type="caution">
    <text evidence="1">The sequence shown here is derived from an EMBL/GenBank/DDBJ whole genome shotgun (WGS) entry which is preliminary data.</text>
</comment>
<gene>
    <name evidence="1" type="ORF">ACM44_07935</name>
</gene>
<dbReference type="AlphaFoldDB" id="A0A0J7IZT4"/>
<evidence type="ECO:0000313" key="2">
    <source>
        <dbReference type="Proteomes" id="UP000035900"/>
    </source>
</evidence>
<reference evidence="1 2" key="1">
    <citation type="journal article" date="2004" name="Int. J. Syst. Evol. Microbiol.">
        <title>Kaistella koreensis gen. nov., sp. nov., a novel member of the Chryseobacterium-Bergeyella-Riemerella branch.</title>
        <authorList>
            <person name="Kim M.K."/>
            <person name="Im W.T."/>
            <person name="Shin Y.K."/>
            <person name="Lim J.H."/>
            <person name="Kim S.H."/>
            <person name="Lee B.C."/>
            <person name="Park M.Y."/>
            <person name="Lee K.Y."/>
            <person name="Lee S.T."/>
        </authorList>
    </citation>
    <scope>NUCLEOTIDE SEQUENCE [LARGE SCALE GENOMIC DNA]</scope>
    <source>
        <strain evidence="1 2">CCUG 49689</strain>
    </source>
</reference>
<proteinExistence type="predicted"/>
<name>A0A0J7IZT4_9FLAO</name>
<evidence type="ECO:0000313" key="1">
    <source>
        <dbReference type="EMBL" id="KMQ71319.1"/>
    </source>
</evidence>
<dbReference type="PATRIC" id="fig|1304281.5.peg.1695"/>
<organism evidence="1 2">
    <name type="scientific">Chryseobacterium koreense CCUG 49689</name>
    <dbReference type="NCBI Taxonomy" id="1304281"/>
    <lineage>
        <taxon>Bacteria</taxon>
        <taxon>Pseudomonadati</taxon>
        <taxon>Bacteroidota</taxon>
        <taxon>Flavobacteriia</taxon>
        <taxon>Flavobacteriales</taxon>
        <taxon>Weeksellaceae</taxon>
        <taxon>Chryseobacterium group</taxon>
        <taxon>Chryseobacterium</taxon>
    </lineage>
</organism>
<dbReference type="EMBL" id="LFNG01000009">
    <property type="protein sequence ID" value="KMQ71319.1"/>
    <property type="molecule type" value="Genomic_DNA"/>
</dbReference>
<dbReference type="Proteomes" id="UP000035900">
    <property type="component" value="Unassembled WGS sequence"/>
</dbReference>
<accession>A0A0J7IZT4</accession>
<protein>
    <submittedName>
        <fullName evidence="1">Uncharacterized protein</fullName>
    </submittedName>
</protein>